<accession>A0A6C0CUC3</accession>
<dbReference type="AlphaFoldDB" id="A0A6C0CUC3"/>
<reference evidence="1" key="1">
    <citation type="journal article" date="2020" name="Nature">
        <title>Giant virus diversity and host interactions through global metagenomics.</title>
        <authorList>
            <person name="Schulz F."/>
            <person name="Roux S."/>
            <person name="Paez-Espino D."/>
            <person name="Jungbluth S."/>
            <person name="Walsh D.A."/>
            <person name="Denef V.J."/>
            <person name="McMahon K.D."/>
            <person name="Konstantinidis K.T."/>
            <person name="Eloe-Fadrosh E.A."/>
            <person name="Kyrpides N.C."/>
            <person name="Woyke T."/>
        </authorList>
    </citation>
    <scope>NUCLEOTIDE SEQUENCE</scope>
    <source>
        <strain evidence="1">GVMAG-M-3300021964-36</strain>
    </source>
</reference>
<protein>
    <submittedName>
        <fullName evidence="1">Uncharacterized protein</fullName>
    </submittedName>
</protein>
<dbReference type="EMBL" id="MN739485">
    <property type="protein sequence ID" value="QHT07752.1"/>
    <property type="molecule type" value="Genomic_DNA"/>
</dbReference>
<proteinExistence type="predicted"/>
<sequence length="235" mass="27741">MSYMSTIRYLSTIKHTFYHAIHETKYIQKPSYDKINIWYECEPKAVSPNSSSKSNDHKIIYHKKLHEVFFMLVDPLKSKDDMITDFFVSLDKHKDLLKELTPHYKKLQRDVVSYMSNKGEDTSYTNEKCMRFWASLLNSRIVIIEKSSYKMYLPTHVNMDTKEFIVKITKDGFEYINTTLVEVSIKLNLHEKIDTSKLESKSMDELKELCKKCQIELPSKIKKADIVSKLFEVLI</sequence>
<evidence type="ECO:0000313" key="1">
    <source>
        <dbReference type="EMBL" id="QHT07752.1"/>
    </source>
</evidence>
<name>A0A6C0CUC3_9ZZZZ</name>
<organism evidence="1">
    <name type="scientific">viral metagenome</name>
    <dbReference type="NCBI Taxonomy" id="1070528"/>
    <lineage>
        <taxon>unclassified sequences</taxon>
        <taxon>metagenomes</taxon>
        <taxon>organismal metagenomes</taxon>
    </lineage>
</organism>